<protein>
    <submittedName>
        <fullName evidence="3">Spore coat protein U domain-containing protein</fullName>
    </submittedName>
</protein>
<keyword evidence="1" id="KW-0732">Signal</keyword>
<dbReference type="PANTHER" id="PTHR37089">
    <property type="entry name" value="PROTEIN U-RELATED"/>
    <property type="match status" value="1"/>
</dbReference>
<organism evidence="3 4">
    <name type="scientific">Leclercia barmai</name>
    <dbReference type="NCBI Taxonomy" id="2785629"/>
    <lineage>
        <taxon>Bacteria</taxon>
        <taxon>Pseudomonadati</taxon>
        <taxon>Pseudomonadota</taxon>
        <taxon>Gammaproteobacteria</taxon>
        <taxon>Enterobacterales</taxon>
        <taxon>Enterobacteriaceae</taxon>
        <taxon>Leclercia</taxon>
    </lineage>
</organism>
<accession>A0ABS7RR11</accession>
<comment type="caution">
    <text evidence="3">The sequence shown here is derived from an EMBL/GenBank/DDBJ whole genome shotgun (WGS) entry which is preliminary data.</text>
</comment>
<dbReference type="Pfam" id="PF05229">
    <property type="entry name" value="SCPU"/>
    <property type="match status" value="2"/>
</dbReference>
<proteinExistence type="predicted"/>
<dbReference type="Proteomes" id="UP000706580">
    <property type="component" value="Unassembled WGS sequence"/>
</dbReference>
<gene>
    <name evidence="3" type="ORF">ITX56_02895</name>
</gene>
<dbReference type="InterPro" id="IPR036937">
    <property type="entry name" value="Adhesion_dom_fimbrial_sf"/>
</dbReference>
<evidence type="ECO:0000313" key="4">
    <source>
        <dbReference type="Proteomes" id="UP000706580"/>
    </source>
</evidence>
<evidence type="ECO:0000313" key="3">
    <source>
        <dbReference type="EMBL" id="MBZ0056772.1"/>
    </source>
</evidence>
<feature type="domain" description="Spore coat protein U/FanG" evidence="2">
    <location>
        <begin position="183"/>
        <end position="317"/>
    </location>
</feature>
<dbReference type="RefSeq" id="WP_223073847.1">
    <property type="nucleotide sequence ID" value="NZ_JADMNK010000001.1"/>
</dbReference>
<keyword evidence="4" id="KW-1185">Reference proteome</keyword>
<dbReference type="SMART" id="SM00972">
    <property type="entry name" value="SCPU"/>
    <property type="match status" value="2"/>
</dbReference>
<feature type="domain" description="Spore coat protein U/FanG" evidence="2">
    <location>
        <begin position="13"/>
        <end position="156"/>
    </location>
</feature>
<evidence type="ECO:0000259" key="2">
    <source>
        <dbReference type="Pfam" id="PF05229"/>
    </source>
</evidence>
<dbReference type="EMBL" id="JADMNK010000001">
    <property type="protein sequence ID" value="MBZ0056772.1"/>
    <property type="molecule type" value="Genomic_DNA"/>
</dbReference>
<keyword evidence="3" id="KW-0946">Virion</keyword>
<dbReference type="InterPro" id="IPR053167">
    <property type="entry name" value="Spore_coat_component"/>
</dbReference>
<feature type="chain" id="PRO_5046938156" evidence="1">
    <location>
        <begin position="20"/>
        <end position="321"/>
    </location>
</feature>
<name>A0ABS7RR11_9ENTR</name>
<dbReference type="PANTHER" id="PTHR37089:SF1">
    <property type="entry name" value="MEMBRANE PROTEIN"/>
    <property type="match status" value="1"/>
</dbReference>
<evidence type="ECO:0000256" key="1">
    <source>
        <dbReference type="SAM" id="SignalP"/>
    </source>
</evidence>
<dbReference type="PROSITE" id="PS51257">
    <property type="entry name" value="PROKAR_LIPOPROTEIN"/>
    <property type="match status" value="1"/>
</dbReference>
<keyword evidence="3" id="KW-0167">Capsid protein</keyword>
<dbReference type="InterPro" id="IPR007893">
    <property type="entry name" value="Spore_coat_U/FanG"/>
</dbReference>
<sequence length="321" mass="33734">MKRLLLVLLLLMFSAASWGACRVSTVNASFGSVTSFALSGSNEVATTGTLVVSCDRVLNLLTSDSVTLNFTGATIAANNRATMKRTDNAAITDVIPTRLCGLAGCATSSEVQIGKAYTWSGSTLLNLLGSAQYNIPLYFRTVAGQNVSAGPYQVTLNFSVSYNVCSVGVLGLCTTPQTGTALTSLTLNMTVTNDCSAMTTPNVNFNSAPLVQNFPTVSQAISVTCTKGSVYTIGINNGANASNNVRRMASGNNRMSYEIYKEATANRWGSSGSERWSSGASSQVSADGLLRSYNYTARVLPNQTTPPAGNYSDTLVVDVAF</sequence>
<dbReference type="Gene3D" id="2.60.40.1090">
    <property type="entry name" value="Fimbrial-type adhesion domain"/>
    <property type="match status" value="1"/>
</dbReference>
<feature type="signal peptide" evidence="1">
    <location>
        <begin position="1"/>
        <end position="19"/>
    </location>
</feature>
<reference evidence="3 4" key="1">
    <citation type="submission" date="2020-11" db="EMBL/GenBank/DDBJ databases">
        <title>Draft Genome of Enterobacter sp. strain EMC7.</title>
        <authorList>
            <person name="Barman P."/>
            <person name="Sinha S."/>
            <person name="Sen S."/>
            <person name="Chakraborty R."/>
        </authorList>
    </citation>
    <scope>NUCLEOTIDE SEQUENCE [LARGE SCALE GENOMIC DNA]</scope>
    <source>
        <strain evidence="3 4">EMC7</strain>
    </source>
</reference>